<dbReference type="Proteomes" id="UP000576152">
    <property type="component" value="Unassembled WGS sequence"/>
</dbReference>
<name>A0ABR6HMJ3_9RHOB</name>
<keyword evidence="2" id="KW-0032">Aminotransferase</keyword>
<dbReference type="Gene3D" id="3.60.120.10">
    <property type="entry name" value="Anthranilate synthase"/>
    <property type="match status" value="1"/>
</dbReference>
<sequence length="374" mass="40152">MWNSMRIGFDSGPDGQGAIFSRPRRLIEAWRPEGVVPALLALEAARAEGAWLAGYASYELGYAFERRLLPLMPEGRRLPLLRFGVYPDGPDAWAPAPGPATLGPVKPRWQAADHARALAQVRGYIAAGDIYQANLTFPLDAECSGSPEALFAALARGQRVAHGALVEQEGGPALISRSPELFFATDGAGGIETRPMKGTRPRGATEAEDAAHRAFLASDEKNRAENLMIVDLLRNDLSRVAVPGSVAVPKLFEIETYATVHQMVSHVTARLRPGAGLGAILAALFPCGSITGAPKLRAMEIIRELEPWPRDAYCGAIGWAAPDGRASFNVAIRTLTVEAGRATLNAGGGIVWDSEAASEWDEALWKTRFARLLP</sequence>
<comment type="caution">
    <text evidence="2">The sequence shown here is derived from an EMBL/GenBank/DDBJ whole genome shotgun (WGS) entry which is preliminary data.</text>
</comment>
<proteinExistence type="predicted"/>
<gene>
    <name evidence="2" type="ORF">FHS00_001229</name>
</gene>
<evidence type="ECO:0000313" key="3">
    <source>
        <dbReference type="Proteomes" id="UP000576152"/>
    </source>
</evidence>
<reference evidence="2 3" key="1">
    <citation type="submission" date="2020-08" db="EMBL/GenBank/DDBJ databases">
        <title>Genomic Encyclopedia of Type Strains, Phase III (KMG-III): the genomes of soil and plant-associated and newly described type strains.</title>
        <authorList>
            <person name="Whitman W."/>
        </authorList>
    </citation>
    <scope>NUCLEOTIDE SEQUENCE [LARGE SCALE GENOMIC DNA]</scope>
    <source>
        <strain evidence="2 3">CECT 8572</strain>
    </source>
</reference>
<dbReference type="EMBL" id="JACIBX010000003">
    <property type="protein sequence ID" value="MBB3711658.1"/>
    <property type="molecule type" value="Genomic_DNA"/>
</dbReference>
<dbReference type="NCBIfam" id="NF005698">
    <property type="entry name" value="PRK07508.1"/>
    <property type="match status" value="1"/>
</dbReference>
<keyword evidence="3" id="KW-1185">Reference proteome</keyword>
<dbReference type="PRINTS" id="PR00095">
    <property type="entry name" value="ANTSNTHASEI"/>
</dbReference>
<feature type="domain" description="Chorismate-utilising enzyme C-terminal" evidence="1">
    <location>
        <begin position="112"/>
        <end position="365"/>
    </location>
</feature>
<dbReference type="EC" id="2.6.1.85" evidence="2"/>
<dbReference type="NCBIfam" id="TIGR00553">
    <property type="entry name" value="pabB"/>
    <property type="match status" value="1"/>
</dbReference>
<keyword evidence="2" id="KW-0808">Transferase</keyword>
<evidence type="ECO:0000259" key="1">
    <source>
        <dbReference type="Pfam" id="PF00425"/>
    </source>
</evidence>
<dbReference type="InterPro" id="IPR005801">
    <property type="entry name" value="ADC_synthase"/>
</dbReference>
<accession>A0ABR6HMJ3</accession>
<dbReference type="SUPFAM" id="SSF56322">
    <property type="entry name" value="ADC synthase"/>
    <property type="match status" value="1"/>
</dbReference>
<dbReference type="Pfam" id="PF00425">
    <property type="entry name" value="Chorismate_bind"/>
    <property type="match status" value="1"/>
</dbReference>
<organism evidence="2 3">
    <name type="scientific">Limimaricola variabilis</name>
    <dbReference type="NCBI Taxonomy" id="1492771"/>
    <lineage>
        <taxon>Bacteria</taxon>
        <taxon>Pseudomonadati</taxon>
        <taxon>Pseudomonadota</taxon>
        <taxon>Alphaproteobacteria</taxon>
        <taxon>Rhodobacterales</taxon>
        <taxon>Paracoccaceae</taxon>
        <taxon>Limimaricola</taxon>
    </lineage>
</organism>
<dbReference type="InterPro" id="IPR015890">
    <property type="entry name" value="Chorismate_C"/>
</dbReference>
<dbReference type="GO" id="GO:0046820">
    <property type="term" value="F:4-amino-4-deoxychorismate synthase activity"/>
    <property type="evidence" value="ECO:0007669"/>
    <property type="project" value="UniProtKB-EC"/>
</dbReference>
<dbReference type="PANTHER" id="PTHR11236:SF50">
    <property type="entry name" value="AMINODEOXYCHORISMATE SYNTHASE COMPONENT 1"/>
    <property type="match status" value="1"/>
</dbReference>
<dbReference type="InterPro" id="IPR005802">
    <property type="entry name" value="ADC_synth_comp_1"/>
</dbReference>
<dbReference type="PANTHER" id="PTHR11236">
    <property type="entry name" value="AMINOBENZOATE/ANTHRANILATE SYNTHASE"/>
    <property type="match status" value="1"/>
</dbReference>
<evidence type="ECO:0000313" key="2">
    <source>
        <dbReference type="EMBL" id="MBB3711658.1"/>
    </source>
</evidence>
<protein>
    <submittedName>
        <fullName evidence="2">Para-aminobenzoate synthetase component 1</fullName>
        <ecNumber evidence="2">2.6.1.85</ecNumber>
    </submittedName>
</protein>
<dbReference type="InterPro" id="IPR019999">
    <property type="entry name" value="Anth_synth_I-like"/>
</dbReference>